<protein>
    <submittedName>
        <fullName evidence="1">Uncharacterized protein</fullName>
    </submittedName>
</protein>
<proteinExistence type="predicted"/>
<evidence type="ECO:0000313" key="2">
    <source>
        <dbReference type="Proteomes" id="UP000829998"/>
    </source>
</evidence>
<dbReference type="RefSeq" id="WP_248728102.1">
    <property type="nucleotide sequence ID" value="NZ_CP096829.1"/>
</dbReference>
<dbReference type="Proteomes" id="UP000829998">
    <property type="component" value="Chromosome"/>
</dbReference>
<organism evidence="1 2">
    <name type="scientific">Flavobacterium humidisoli</name>
    <dbReference type="NCBI Taxonomy" id="2937442"/>
    <lineage>
        <taxon>Bacteria</taxon>
        <taxon>Pseudomonadati</taxon>
        <taxon>Bacteroidota</taxon>
        <taxon>Flavobacteriia</taxon>
        <taxon>Flavobacteriales</taxon>
        <taxon>Flavobacteriaceae</taxon>
        <taxon>Flavobacterium</taxon>
    </lineage>
</organism>
<reference evidence="1 2" key="1">
    <citation type="submission" date="2022-04" db="EMBL/GenBank/DDBJ databases">
        <authorList>
            <person name="Ra J.-S."/>
            <person name="Kim S.-B."/>
        </authorList>
    </citation>
    <scope>NUCLEOTIDE SEQUENCE [LARGE SCALE GENOMIC DNA]</scope>
    <source>
        <strain evidence="1 2">MMS21-Er5</strain>
    </source>
</reference>
<accession>A0ABY4LS77</accession>
<keyword evidence="2" id="KW-1185">Reference proteome</keyword>
<gene>
    <name evidence="1" type="ORF">M0M44_00850</name>
</gene>
<name>A0ABY4LS77_9FLAO</name>
<dbReference type="EMBL" id="CP096829">
    <property type="protein sequence ID" value="UPZ15908.1"/>
    <property type="molecule type" value="Genomic_DNA"/>
</dbReference>
<evidence type="ECO:0000313" key="1">
    <source>
        <dbReference type="EMBL" id="UPZ15908.1"/>
    </source>
</evidence>
<sequence length="208" mass="25021">MTTTEIFNIKLAELKSQIIEVQRKKNTSSVLLYKDYLSKMYEWYVALGIEEKWIINIYKTKDGHNLFHLLDPELKNDLIDLEDFRVNYLNDITIIKSKYRGFEYIYVYLYIYWQIFKNSPRFEKYQNLPDPYEPVIKILLRGNHVCKGEMSTIEVDNMPIKRQIDFRLPSLDYDFLEYIDEICIRSGSGGIPNQEKTNQLWKDFQKLK</sequence>